<dbReference type="Proteomes" id="UP000622604">
    <property type="component" value="Unassembled WGS sequence"/>
</dbReference>
<reference evidence="3" key="1">
    <citation type="journal article" date="2014" name="Int. J. Syst. Evol. Microbiol.">
        <title>Complete genome sequence of Corynebacterium casei LMG S-19264T (=DSM 44701T), isolated from a smear-ripened cheese.</title>
        <authorList>
            <consortium name="US DOE Joint Genome Institute (JGI-PGF)"/>
            <person name="Walter F."/>
            <person name="Albersmeier A."/>
            <person name="Kalinowski J."/>
            <person name="Ruckert C."/>
        </authorList>
    </citation>
    <scope>NUCLEOTIDE SEQUENCE</scope>
    <source>
        <strain evidence="3">KCTC 32337</strain>
    </source>
</reference>
<feature type="chain" id="PRO_5034153127" description="Lipoprotein" evidence="2">
    <location>
        <begin position="27"/>
        <end position="163"/>
    </location>
</feature>
<sequence>MVMQTTPSSIFAPILLIGLLNLPACSSFSGTGEQGNVAPQKSAESNTAHHQGELSKSIKTPQKIKVANHQHPLSWVQNADPHSDAQQAIKANDLRFLAFAGRVISVPGVNLAEHPVEYLEQHCGYRTLKGTGDTLRVGEQTSLRSLAHDYAVVYNQTILASCL</sequence>
<feature type="region of interest" description="Disordered" evidence="1">
    <location>
        <begin position="31"/>
        <end position="58"/>
    </location>
</feature>
<evidence type="ECO:0000313" key="4">
    <source>
        <dbReference type="Proteomes" id="UP000622604"/>
    </source>
</evidence>
<protein>
    <recommendedName>
        <fullName evidence="5">Lipoprotein</fullName>
    </recommendedName>
</protein>
<evidence type="ECO:0000313" key="3">
    <source>
        <dbReference type="EMBL" id="GGZ52448.1"/>
    </source>
</evidence>
<name>A0A8H9I7V7_9ALTE</name>
<dbReference type="RefSeq" id="WP_191865365.1">
    <property type="nucleotide sequence ID" value="NZ_JBHUOD010000022.1"/>
</dbReference>
<proteinExistence type="predicted"/>
<evidence type="ECO:0008006" key="5">
    <source>
        <dbReference type="Google" id="ProtNLM"/>
    </source>
</evidence>
<feature type="compositionally biased region" description="Polar residues" evidence="1">
    <location>
        <begin position="37"/>
        <end position="49"/>
    </location>
</feature>
<keyword evidence="2" id="KW-0732">Signal</keyword>
<feature type="signal peptide" evidence="2">
    <location>
        <begin position="1"/>
        <end position="26"/>
    </location>
</feature>
<evidence type="ECO:0000256" key="1">
    <source>
        <dbReference type="SAM" id="MobiDB-lite"/>
    </source>
</evidence>
<accession>A0A8H9I7V7</accession>
<reference evidence="3" key="2">
    <citation type="submission" date="2020-09" db="EMBL/GenBank/DDBJ databases">
        <authorList>
            <person name="Sun Q."/>
            <person name="Kim S."/>
        </authorList>
    </citation>
    <scope>NUCLEOTIDE SEQUENCE</scope>
    <source>
        <strain evidence="3">KCTC 32337</strain>
    </source>
</reference>
<comment type="caution">
    <text evidence="3">The sequence shown here is derived from an EMBL/GenBank/DDBJ whole genome shotgun (WGS) entry which is preliminary data.</text>
</comment>
<gene>
    <name evidence="3" type="ORF">GCM10011274_08050</name>
</gene>
<dbReference type="EMBL" id="BMZC01000002">
    <property type="protein sequence ID" value="GGZ52448.1"/>
    <property type="molecule type" value="Genomic_DNA"/>
</dbReference>
<organism evidence="3 4">
    <name type="scientific">Paraglaciecola chathamensis</name>
    <dbReference type="NCBI Taxonomy" id="368405"/>
    <lineage>
        <taxon>Bacteria</taxon>
        <taxon>Pseudomonadati</taxon>
        <taxon>Pseudomonadota</taxon>
        <taxon>Gammaproteobacteria</taxon>
        <taxon>Alteromonadales</taxon>
        <taxon>Alteromonadaceae</taxon>
        <taxon>Paraglaciecola</taxon>
    </lineage>
</organism>
<dbReference type="AlphaFoldDB" id="A0A8H9I7V7"/>
<evidence type="ECO:0000256" key="2">
    <source>
        <dbReference type="SAM" id="SignalP"/>
    </source>
</evidence>